<dbReference type="SUPFAM" id="SSF50249">
    <property type="entry name" value="Nucleic acid-binding proteins"/>
    <property type="match status" value="2"/>
</dbReference>
<evidence type="ECO:0000256" key="7">
    <source>
        <dbReference type="HAMAP-Rule" id="MF_00141"/>
    </source>
</evidence>
<comment type="function">
    <text evidence="7">Involved in peptide bond synthesis. Stimulates efficient translation and peptide-bond synthesis on native or reconstituted 70S ribosomes in vitro. Probably functions indirectly by altering the affinity of the ribosome for aminoacyl-tRNA, thus increasing their reactivity as acceptors for peptidyl transferase.</text>
</comment>
<evidence type="ECO:0000259" key="11">
    <source>
        <dbReference type="SMART" id="SM01185"/>
    </source>
</evidence>
<sequence length="187" mass="21154">MKINGNQIRIGNILEHKGSLWVVTKAQAVKPGKGGAFNQVELKSVIDTTKLNERFRADEIVEKARIDTEDFQYLYSNDSELIFMNNQTFEQISLEQKLIEEKRLLLKEGMVVQIELYEGKPVGVIFPETVTLRVIDTEPAIKGQTAASSSKPAILENDMRVMVPPFINNGEEIIVDTNELSYIKRAE</sequence>
<dbReference type="NCBIfam" id="TIGR00038">
    <property type="entry name" value="efp"/>
    <property type="match status" value="1"/>
</dbReference>
<evidence type="ECO:0000256" key="8">
    <source>
        <dbReference type="NCBIfam" id="TIGR00038"/>
    </source>
</evidence>
<dbReference type="GO" id="GO:0003746">
    <property type="term" value="F:translation elongation factor activity"/>
    <property type="evidence" value="ECO:0007669"/>
    <property type="project" value="UniProtKB-UniRule"/>
</dbReference>
<dbReference type="UniPathway" id="UPA00345"/>
<dbReference type="InterPro" id="IPR015365">
    <property type="entry name" value="Elong-fact-P_C"/>
</dbReference>
<evidence type="ECO:0000313" key="13">
    <source>
        <dbReference type="Proteomes" id="UP000253570"/>
    </source>
</evidence>
<feature type="domain" description="Translation elongation factor P/YeiP central" evidence="11">
    <location>
        <begin position="68"/>
        <end position="122"/>
    </location>
</feature>
<evidence type="ECO:0000256" key="2">
    <source>
        <dbReference type="ARBA" id="ARBA00004815"/>
    </source>
</evidence>
<dbReference type="FunFam" id="2.30.30.30:FF:000003">
    <property type="entry name" value="Elongation factor P"/>
    <property type="match status" value="1"/>
</dbReference>
<dbReference type="NCBIfam" id="NF001810">
    <property type="entry name" value="PRK00529.1"/>
    <property type="match status" value="1"/>
</dbReference>
<evidence type="ECO:0000256" key="6">
    <source>
        <dbReference type="ARBA" id="ARBA00022917"/>
    </source>
</evidence>
<comment type="pathway">
    <text evidence="2 7">Protein biosynthesis; polypeptide chain elongation.</text>
</comment>
<evidence type="ECO:0000256" key="4">
    <source>
        <dbReference type="ARBA" id="ARBA00022490"/>
    </source>
</evidence>
<dbReference type="PANTHER" id="PTHR30053">
    <property type="entry name" value="ELONGATION FACTOR P"/>
    <property type="match status" value="1"/>
</dbReference>
<dbReference type="SMART" id="SM00841">
    <property type="entry name" value="Elong-fact-P_C"/>
    <property type="match status" value="1"/>
</dbReference>
<evidence type="ECO:0000256" key="3">
    <source>
        <dbReference type="ARBA" id="ARBA00009479"/>
    </source>
</evidence>
<dbReference type="HAMAP" id="MF_00141">
    <property type="entry name" value="EF_P"/>
    <property type="match status" value="1"/>
</dbReference>
<gene>
    <name evidence="7 12" type="primary">efp</name>
    <name evidence="12" type="ORF">DBW71_02445</name>
</gene>
<dbReference type="Proteomes" id="UP000253570">
    <property type="component" value="Unassembled WGS sequence"/>
</dbReference>
<dbReference type="InterPro" id="IPR020599">
    <property type="entry name" value="Transl_elong_fac_P/YeiP"/>
</dbReference>
<evidence type="ECO:0000256" key="9">
    <source>
        <dbReference type="RuleBase" id="RU004389"/>
    </source>
</evidence>
<dbReference type="SMART" id="SM01185">
    <property type="entry name" value="EFP"/>
    <property type="match status" value="1"/>
</dbReference>
<feature type="domain" description="Elongation factor P C-terminal" evidence="10">
    <location>
        <begin position="130"/>
        <end position="185"/>
    </location>
</feature>
<dbReference type="FunFam" id="2.40.50.140:FF:000009">
    <property type="entry name" value="Elongation factor P"/>
    <property type="match status" value="1"/>
</dbReference>
<dbReference type="InterPro" id="IPR008991">
    <property type="entry name" value="Translation_prot_SH3-like_sf"/>
</dbReference>
<protein>
    <recommendedName>
        <fullName evidence="7 8">Elongation factor P</fullName>
        <shortName evidence="7">EF-P</shortName>
    </recommendedName>
</protein>
<evidence type="ECO:0000256" key="1">
    <source>
        <dbReference type="ARBA" id="ARBA00004496"/>
    </source>
</evidence>
<dbReference type="Gene3D" id="2.40.50.140">
    <property type="entry name" value="Nucleic acid-binding proteins"/>
    <property type="match status" value="2"/>
</dbReference>
<comment type="caution">
    <text evidence="12">The sequence shown here is derived from an EMBL/GenBank/DDBJ whole genome shotgun (WGS) entry which is preliminary data.</text>
</comment>
<dbReference type="InterPro" id="IPR014722">
    <property type="entry name" value="Rib_uL2_dom2"/>
</dbReference>
<keyword evidence="6 7" id="KW-0648">Protein biosynthesis</keyword>
<dbReference type="PIRSF" id="PIRSF005901">
    <property type="entry name" value="EF-P"/>
    <property type="match status" value="1"/>
</dbReference>
<dbReference type="Gene3D" id="2.30.30.30">
    <property type="match status" value="1"/>
</dbReference>
<dbReference type="FunFam" id="2.40.50.140:FF:000004">
    <property type="entry name" value="Elongation factor P"/>
    <property type="match status" value="1"/>
</dbReference>
<reference evidence="12 13" key="1">
    <citation type="journal article" date="2018" name="Microbiome">
        <title>Fine metagenomic profile of the Mediterranean stratified and mixed water columns revealed by assembly and recruitment.</title>
        <authorList>
            <person name="Haro-Moreno J.M."/>
            <person name="Lopez-Perez M."/>
            <person name="De La Torre J.R."/>
            <person name="Picazo A."/>
            <person name="Camacho A."/>
            <person name="Rodriguez-Valera F."/>
        </authorList>
    </citation>
    <scope>NUCLEOTIDE SEQUENCE [LARGE SCALE GENOMIC DNA]</scope>
    <source>
        <strain evidence="12">MED-G57</strain>
    </source>
</reference>
<evidence type="ECO:0000313" key="12">
    <source>
        <dbReference type="EMBL" id="RCL73950.1"/>
    </source>
</evidence>
<dbReference type="Pfam" id="PF01132">
    <property type="entry name" value="EFP"/>
    <property type="match status" value="1"/>
</dbReference>
<proteinExistence type="inferred from homology"/>
<dbReference type="InterPro" id="IPR012340">
    <property type="entry name" value="NA-bd_OB-fold"/>
</dbReference>
<dbReference type="GO" id="GO:0043043">
    <property type="term" value="P:peptide biosynthetic process"/>
    <property type="evidence" value="ECO:0007669"/>
    <property type="project" value="InterPro"/>
</dbReference>
<dbReference type="GO" id="GO:0005829">
    <property type="term" value="C:cytosol"/>
    <property type="evidence" value="ECO:0007669"/>
    <property type="project" value="UniProtKB-ARBA"/>
</dbReference>
<dbReference type="SUPFAM" id="SSF50104">
    <property type="entry name" value="Translation proteins SH3-like domain"/>
    <property type="match status" value="1"/>
</dbReference>
<name>A0A368DQ40_9PROT</name>
<dbReference type="InterPro" id="IPR011768">
    <property type="entry name" value="Transl_elongation_fac_P"/>
</dbReference>
<dbReference type="Pfam" id="PF08207">
    <property type="entry name" value="EFP_N"/>
    <property type="match status" value="1"/>
</dbReference>
<dbReference type="InterPro" id="IPR013185">
    <property type="entry name" value="Transl_elong_KOW-like"/>
</dbReference>
<dbReference type="Pfam" id="PF09285">
    <property type="entry name" value="Elong-fact-P_C"/>
    <property type="match status" value="1"/>
</dbReference>
<dbReference type="InterPro" id="IPR001059">
    <property type="entry name" value="Transl_elong_P/YeiP_cen"/>
</dbReference>
<evidence type="ECO:0000256" key="5">
    <source>
        <dbReference type="ARBA" id="ARBA00022768"/>
    </source>
</evidence>
<keyword evidence="4 7" id="KW-0963">Cytoplasm</keyword>
<dbReference type="CDD" id="cd05794">
    <property type="entry name" value="S1_EF-P_repeat_2"/>
    <property type="match status" value="1"/>
</dbReference>
<dbReference type="CDD" id="cd04470">
    <property type="entry name" value="S1_EF-P_repeat_1"/>
    <property type="match status" value="1"/>
</dbReference>
<dbReference type="EMBL" id="QOQD01000004">
    <property type="protein sequence ID" value="RCL73950.1"/>
    <property type="molecule type" value="Genomic_DNA"/>
</dbReference>
<keyword evidence="5 7" id="KW-0251">Elongation factor</keyword>
<comment type="similarity">
    <text evidence="3 7 9">Belongs to the elongation factor P family.</text>
</comment>
<evidence type="ECO:0000259" key="10">
    <source>
        <dbReference type="SMART" id="SM00841"/>
    </source>
</evidence>
<accession>A0A368DQ40</accession>
<organism evidence="12 13">
    <name type="scientific">PS1 clade bacterium</name>
    <dbReference type="NCBI Taxonomy" id="2175152"/>
    <lineage>
        <taxon>Bacteria</taxon>
        <taxon>Pseudomonadati</taxon>
        <taxon>Pseudomonadota</taxon>
        <taxon>Alphaproteobacteria</taxon>
        <taxon>PS1 clade</taxon>
    </lineage>
</organism>
<comment type="subcellular location">
    <subcellularLocation>
        <location evidence="1 7">Cytoplasm</location>
    </subcellularLocation>
</comment>
<dbReference type="PANTHER" id="PTHR30053:SF14">
    <property type="entry name" value="TRANSLATION ELONGATION FACTOR KOW-LIKE DOMAIN-CONTAINING PROTEIN"/>
    <property type="match status" value="1"/>
</dbReference>
<dbReference type="AlphaFoldDB" id="A0A368DQ40"/>